<name>A0AC35TGE7_9BILA</name>
<reference evidence="2" key="1">
    <citation type="submission" date="2016-11" db="UniProtKB">
        <authorList>
            <consortium name="WormBaseParasite"/>
        </authorList>
    </citation>
    <scope>IDENTIFICATION</scope>
    <source>
        <strain evidence="2">KR3021</strain>
    </source>
</reference>
<accession>A0AC35TGE7</accession>
<dbReference type="WBParaSite" id="RSKR_0000032200.1">
    <property type="protein sequence ID" value="RSKR_0000032200.1"/>
    <property type="gene ID" value="RSKR_0000032200"/>
</dbReference>
<protein>
    <submittedName>
        <fullName evidence="2">Kelch-like protein 10</fullName>
    </submittedName>
</protein>
<sequence>MLPRISHCSEKLGNRIFIFGGERNDELVDDMECLNLENLTVQSHIAKLSTKRSLFASAKVNDTIYAIGGNNSKEMKLKSVEKYCAEYNCWYEGPPLPHKERAISATTSDGVIYVSGTIHHNTLKRYDPRTKNWSNLRHSNLLTFQPAIVTTPTDIYLIGGYDGHKSVKSNIIYDIRKNEYRTSAPFTREVTMANAVYRHGKIYLLGGLNKQVKKNIMKSSRNVCVYDIKEDIWNDTELQLPFELIGCSMSGL</sequence>
<evidence type="ECO:0000313" key="2">
    <source>
        <dbReference type="WBParaSite" id="RSKR_0000032200.1"/>
    </source>
</evidence>
<proteinExistence type="predicted"/>
<dbReference type="Proteomes" id="UP000095286">
    <property type="component" value="Unplaced"/>
</dbReference>
<evidence type="ECO:0000313" key="1">
    <source>
        <dbReference type="Proteomes" id="UP000095286"/>
    </source>
</evidence>
<organism evidence="1 2">
    <name type="scientific">Rhabditophanes sp. KR3021</name>
    <dbReference type="NCBI Taxonomy" id="114890"/>
    <lineage>
        <taxon>Eukaryota</taxon>
        <taxon>Metazoa</taxon>
        <taxon>Ecdysozoa</taxon>
        <taxon>Nematoda</taxon>
        <taxon>Chromadorea</taxon>
        <taxon>Rhabditida</taxon>
        <taxon>Tylenchina</taxon>
        <taxon>Panagrolaimomorpha</taxon>
        <taxon>Strongyloidoidea</taxon>
        <taxon>Alloionematidae</taxon>
        <taxon>Rhabditophanes</taxon>
    </lineage>
</organism>